<dbReference type="SMART" id="SM00857">
    <property type="entry name" value="Resolvase"/>
    <property type="match status" value="1"/>
</dbReference>
<dbReference type="Proteomes" id="UP001056610">
    <property type="component" value="Chromosome"/>
</dbReference>
<name>A0ABY4QHT6_9MYCO</name>
<dbReference type="CDD" id="cd03769">
    <property type="entry name" value="SR_IS607_transposase_like"/>
    <property type="match status" value="1"/>
</dbReference>
<dbReference type="PROSITE" id="PS51736">
    <property type="entry name" value="RECOMBINASES_3"/>
    <property type="match status" value="1"/>
</dbReference>
<dbReference type="EMBL" id="CP097320">
    <property type="protein sequence ID" value="UQX10424.1"/>
    <property type="molecule type" value="Genomic_DNA"/>
</dbReference>
<protein>
    <submittedName>
        <fullName evidence="3">IS607 family transposase</fullName>
    </submittedName>
</protein>
<dbReference type="InterPro" id="IPR048046">
    <property type="entry name" value="Transpos_IS607"/>
</dbReference>
<gene>
    <name evidence="3" type="ORF">M5I08_20385</name>
</gene>
<dbReference type="InterPro" id="IPR006119">
    <property type="entry name" value="Resolv_N"/>
</dbReference>
<dbReference type="PANTHER" id="PTHR36172">
    <property type="match status" value="1"/>
</dbReference>
<dbReference type="NCBIfam" id="NF033518">
    <property type="entry name" value="transpos_IS607"/>
    <property type="match status" value="1"/>
</dbReference>
<accession>A0ABY4QHT6</accession>
<evidence type="ECO:0000313" key="4">
    <source>
        <dbReference type="Proteomes" id="UP001056610"/>
    </source>
</evidence>
<dbReference type="InterPro" id="IPR006118">
    <property type="entry name" value="Recombinase_CS"/>
</dbReference>
<dbReference type="InterPro" id="IPR051491">
    <property type="entry name" value="Recombinase/Transposase-rel"/>
</dbReference>
<organism evidence="3 4">
    <name type="scientific">Candidatus Mycobacterium methanotrophicum</name>
    <dbReference type="NCBI Taxonomy" id="2943498"/>
    <lineage>
        <taxon>Bacteria</taxon>
        <taxon>Bacillati</taxon>
        <taxon>Actinomycetota</taxon>
        <taxon>Actinomycetes</taxon>
        <taxon>Mycobacteriales</taxon>
        <taxon>Mycobacteriaceae</taxon>
        <taxon>Mycobacterium</taxon>
    </lineage>
</organism>
<feature type="domain" description="Resolvase/invertase-type recombinase catalytic" evidence="2">
    <location>
        <begin position="52"/>
        <end position="191"/>
    </location>
</feature>
<reference evidence="3" key="1">
    <citation type="submission" date="2022-05" db="EMBL/GenBank/DDBJ databases">
        <title>A methanotrophic Mycobacterium dominates a cave microbial ecosystem.</title>
        <authorList>
            <person name="Van Spanning R.J.M."/>
            <person name="Guan Q."/>
            <person name="Melkonian C."/>
            <person name="Gallant J."/>
            <person name="Polerecky L."/>
            <person name="Flot J.-F."/>
            <person name="Brandt B.W."/>
            <person name="Braster M."/>
            <person name="Iturbe Espinoza P."/>
            <person name="Aerts J."/>
            <person name="Meima-Franke M."/>
            <person name="Piersma S.R."/>
            <person name="Bunduc C."/>
            <person name="Ummels R."/>
            <person name="Pain A."/>
            <person name="Fleming E.J."/>
            <person name="van der Wel N."/>
            <person name="Gherman V.D."/>
            <person name="Sarbu S.M."/>
            <person name="Bodelier P.L.E."/>
            <person name="Bitter W."/>
        </authorList>
    </citation>
    <scope>NUCLEOTIDE SEQUENCE</scope>
    <source>
        <strain evidence="3">Sulfur Cave</strain>
    </source>
</reference>
<dbReference type="PROSITE" id="PS00397">
    <property type="entry name" value="RECOMBINASES_1"/>
    <property type="match status" value="1"/>
</dbReference>
<sequence length="207" mass="22397">MNLTEWARAQGVHPQTAYRWFREGTLPVPAVRVNERTVLVAPDVAPGSPAPAFGLYARVSSHDQKADLDRQVARLTGWAAQAGATVVRVEAEVGSGMNGSRAKVRRLLADPKVTVVVVEHRDRLGRMNTELVEAALAAHGRRLVVLDDGEVDDDLVGDMVEVLTRFCARLYGRRSARNRALKAVGCAQRDIGPKAVVGAGSKDNGRE</sequence>
<dbReference type="PANTHER" id="PTHR36172:SF1">
    <property type="entry name" value="RESOLVASE-RELATED"/>
    <property type="match status" value="1"/>
</dbReference>
<feature type="active site" description="O-(5'-phospho-DNA)-serine intermediate" evidence="1">
    <location>
        <position position="60"/>
    </location>
</feature>
<keyword evidence="4" id="KW-1185">Reference proteome</keyword>
<proteinExistence type="predicted"/>
<evidence type="ECO:0000259" key="2">
    <source>
        <dbReference type="PROSITE" id="PS51736"/>
    </source>
</evidence>
<dbReference type="Pfam" id="PF00239">
    <property type="entry name" value="Resolvase"/>
    <property type="match status" value="1"/>
</dbReference>
<dbReference type="InterPro" id="IPR041718">
    <property type="entry name" value="IS607_transposase-like"/>
</dbReference>
<evidence type="ECO:0000313" key="3">
    <source>
        <dbReference type="EMBL" id="UQX10424.1"/>
    </source>
</evidence>
<dbReference type="RefSeq" id="WP_219068057.1">
    <property type="nucleotide sequence ID" value="NZ_CAJUXY010000030.1"/>
</dbReference>
<evidence type="ECO:0000256" key="1">
    <source>
        <dbReference type="PROSITE-ProRule" id="PRU10137"/>
    </source>
</evidence>